<accession>A0AAD7HE13</accession>
<comment type="caution">
    <text evidence="1">The sequence shown here is derived from an EMBL/GenBank/DDBJ whole genome shotgun (WGS) entry which is preliminary data.</text>
</comment>
<proteinExistence type="predicted"/>
<gene>
    <name evidence="1" type="ORF">B0H16DRAFT_1609238</name>
</gene>
<dbReference type="Proteomes" id="UP001215598">
    <property type="component" value="Unassembled WGS sequence"/>
</dbReference>
<keyword evidence="2" id="KW-1185">Reference proteome</keyword>
<sequence length="149" mass="17556">MTTAADVLQWQKNVYQRKRQELNENVSKRLSTILKVQDLNMDAAEVLRSPTLRATVKVWHRDLQELSLHAFFTIQPIVLREAFLSQLGVPPPLFQYRQSDRIICPFCNDKRALLVESLVLHIYHKHPEDFPRKFEMAGMRKHVEAKHKK</sequence>
<organism evidence="1 2">
    <name type="scientific">Mycena metata</name>
    <dbReference type="NCBI Taxonomy" id="1033252"/>
    <lineage>
        <taxon>Eukaryota</taxon>
        <taxon>Fungi</taxon>
        <taxon>Dikarya</taxon>
        <taxon>Basidiomycota</taxon>
        <taxon>Agaricomycotina</taxon>
        <taxon>Agaricomycetes</taxon>
        <taxon>Agaricomycetidae</taxon>
        <taxon>Agaricales</taxon>
        <taxon>Marasmiineae</taxon>
        <taxon>Mycenaceae</taxon>
        <taxon>Mycena</taxon>
    </lineage>
</organism>
<evidence type="ECO:0000313" key="2">
    <source>
        <dbReference type="Proteomes" id="UP001215598"/>
    </source>
</evidence>
<dbReference type="AlphaFoldDB" id="A0AAD7HE13"/>
<dbReference type="EMBL" id="JARKIB010000266">
    <property type="protein sequence ID" value="KAJ7718313.1"/>
    <property type="molecule type" value="Genomic_DNA"/>
</dbReference>
<reference evidence="1" key="1">
    <citation type="submission" date="2023-03" db="EMBL/GenBank/DDBJ databases">
        <title>Massive genome expansion in bonnet fungi (Mycena s.s.) driven by repeated elements and novel gene families across ecological guilds.</title>
        <authorList>
            <consortium name="Lawrence Berkeley National Laboratory"/>
            <person name="Harder C.B."/>
            <person name="Miyauchi S."/>
            <person name="Viragh M."/>
            <person name="Kuo A."/>
            <person name="Thoen E."/>
            <person name="Andreopoulos B."/>
            <person name="Lu D."/>
            <person name="Skrede I."/>
            <person name="Drula E."/>
            <person name="Henrissat B."/>
            <person name="Morin E."/>
            <person name="Kohler A."/>
            <person name="Barry K."/>
            <person name="LaButti K."/>
            <person name="Morin E."/>
            <person name="Salamov A."/>
            <person name="Lipzen A."/>
            <person name="Mereny Z."/>
            <person name="Hegedus B."/>
            <person name="Baldrian P."/>
            <person name="Stursova M."/>
            <person name="Weitz H."/>
            <person name="Taylor A."/>
            <person name="Grigoriev I.V."/>
            <person name="Nagy L.G."/>
            <person name="Martin F."/>
            <person name="Kauserud H."/>
        </authorList>
    </citation>
    <scope>NUCLEOTIDE SEQUENCE</scope>
    <source>
        <strain evidence="1">CBHHK182m</strain>
    </source>
</reference>
<evidence type="ECO:0000313" key="1">
    <source>
        <dbReference type="EMBL" id="KAJ7718313.1"/>
    </source>
</evidence>
<protein>
    <submittedName>
        <fullName evidence="1">Uncharacterized protein</fullName>
    </submittedName>
</protein>
<name>A0AAD7HE13_9AGAR</name>